<dbReference type="EMBL" id="BARU01020330">
    <property type="protein sequence ID" value="GAH48347.1"/>
    <property type="molecule type" value="Genomic_DNA"/>
</dbReference>
<reference evidence="1" key="1">
    <citation type="journal article" date="2014" name="Front. Microbiol.">
        <title>High frequency of phylogenetically diverse reductive dehalogenase-homologous genes in deep subseafloor sedimentary metagenomes.</title>
        <authorList>
            <person name="Kawai M."/>
            <person name="Futagami T."/>
            <person name="Toyoda A."/>
            <person name="Takaki Y."/>
            <person name="Nishi S."/>
            <person name="Hori S."/>
            <person name="Arai W."/>
            <person name="Tsubouchi T."/>
            <person name="Morono Y."/>
            <person name="Uchiyama I."/>
            <person name="Ito T."/>
            <person name="Fujiyama A."/>
            <person name="Inagaki F."/>
            <person name="Takami H."/>
        </authorList>
    </citation>
    <scope>NUCLEOTIDE SEQUENCE</scope>
    <source>
        <strain evidence="1">Expedition CK06-06</strain>
    </source>
</reference>
<sequence>ESLLQELNYKEVSETLLVEEAPVLNCPHCDSKLFVKNGKRGDLQKYKCKSCCKIFTSRTGTYLHKIQKADKFEVYKTLMLAGYLSVKQIAEKVGISIQTAFDWRHKILSAISSNEEQFEGITEIDDIWFLYSQKGRKGLDYARKRGGSKQGK</sequence>
<dbReference type="AlphaFoldDB" id="X1FTL7"/>
<evidence type="ECO:0008006" key="2">
    <source>
        <dbReference type="Google" id="ProtNLM"/>
    </source>
</evidence>
<proteinExistence type="predicted"/>
<dbReference type="InterPro" id="IPR051354">
    <property type="entry name" value="Transposase_27_IS1"/>
</dbReference>
<comment type="caution">
    <text evidence="1">The sequence shown here is derived from an EMBL/GenBank/DDBJ whole genome shotgun (WGS) entry which is preliminary data.</text>
</comment>
<feature type="non-terminal residue" evidence="1">
    <location>
        <position position="1"/>
    </location>
</feature>
<dbReference type="PANTHER" id="PTHR33293:SF1">
    <property type="entry name" value="INSERTION ELEMENT IS1 1 PROTEIN INSB-RELATED"/>
    <property type="match status" value="1"/>
</dbReference>
<dbReference type="PANTHER" id="PTHR33293">
    <property type="entry name" value="INSERTION ELEMENT IS1 1 PROTEIN INSB-RELATED"/>
    <property type="match status" value="1"/>
</dbReference>
<evidence type="ECO:0000313" key="1">
    <source>
        <dbReference type="EMBL" id="GAH48347.1"/>
    </source>
</evidence>
<gene>
    <name evidence="1" type="ORF">S03H2_33406</name>
</gene>
<name>X1FTL7_9ZZZZ</name>
<protein>
    <recommendedName>
        <fullName evidence="2">InsA N-terminal domain-containing protein</fullName>
    </recommendedName>
</protein>
<organism evidence="1">
    <name type="scientific">marine sediment metagenome</name>
    <dbReference type="NCBI Taxonomy" id="412755"/>
    <lineage>
        <taxon>unclassified sequences</taxon>
        <taxon>metagenomes</taxon>
        <taxon>ecological metagenomes</taxon>
    </lineage>
</organism>
<accession>X1FTL7</accession>